<keyword evidence="2" id="KW-0808">Transferase</keyword>
<dbReference type="GO" id="GO:0008033">
    <property type="term" value="P:tRNA processing"/>
    <property type="evidence" value="ECO:0007669"/>
    <property type="project" value="UniProtKB-KW"/>
</dbReference>
<dbReference type="InterPro" id="IPR039262">
    <property type="entry name" value="DTWD2/TAPT"/>
</dbReference>
<dbReference type="RefSeq" id="WP_109318632.1">
    <property type="nucleotide sequence ID" value="NZ_QFWT01000002.1"/>
</dbReference>
<evidence type="ECO:0000256" key="1">
    <source>
        <dbReference type="ARBA" id="ARBA00012386"/>
    </source>
</evidence>
<name>A0A2U3BC41_9VIBR</name>
<evidence type="ECO:0000313" key="8">
    <source>
        <dbReference type="Proteomes" id="UP000245362"/>
    </source>
</evidence>
<accession>A0A2U3BC41</accession>
<dbReference type="EC" id="2.5.1.25" evidence="1"/>
<dbReference type="SMART" id="SM01144">
    <property type="entry name" value="DTW"/>
    <property type="match status" value="1"/>
</dbReference>
<evidence type="ECO:0000313" key="7">
    <source>
        <dbReference type="EMBL" id="PWI34294.1"/>
    </source>
</evidence>
<keyword evidence="8" id="KW-1185">Reference proteome</keyword>
<comment type="similarity">
    <text evidence="5">Belongs to the TDD superfamily. DTWD2 family.</text>
</comment>
<proteinExistence type="inferred from homology"/>
<dbReference type="Proteomes" id="UP000245362">
    <property type="component" value="Unassembled WGS sequence"/>
</dbReference>
<dbReference type="Pfam" id="PF03942">
    <property type="entry name" value="DTW"/>
    <property type="match status" value="1"/>
</dbReference>
<dbReference type="InterPro" id="IPR005636">
    <property type="entry name" value="DTW"/>
</dbReference>
<gene>
    <name evidence="7" type="ORF">DI392_04055</name>
</gene>
<dbReference type="GO" id="GO:0016432">
    <property type="term" value="F:tRNA-uridine aminocarboxypropyltransferase activity"/>
    <property type="evidence" value="ECO:0007669"/>
    <property type="project" value="UniProtKB-EC"/>
</dbReference>
<evidence type="ECO:0000256" key="5">
    <source>
        <dbReference type="ARBA" id="ARBA00034489"/>
    </source>
</evidence>
<dbReference type="PANTHER" id="PTHR21392">
    <property type="entry name" value="TRNA-URIDINE AMINOCARBOXYPROPYLTRANSFERASE 2"/>
    <property type="match status" value="1"/>
</dbReference>
<dbReference type="PANTHER" id="PTHR21392:SF0">
    <property type="entry name" value="TRNA-URIDINE AMINOCARBOXYPROPYLTRANSFERASE 2"/>
    <property type="match status" value="1"/>
</dbReference>
<dbReference type="OrthoDB" id="268835at2"/>
<evidence type="ECO:0000256" key="3">
    <source>
        <dbReference type="ARBA" id="ARBA00022691"/>
    </source>
</evidence>
<evidence type="ECO:0000256" key="4">
    <source>
        <dbReference type="ARBA" id="ARBA00022694"/>
    </source>
</evidence>
<evidence type="ECO:0000259" key="6">
    <source>
        <dbReference type="SMART" id="SM01144"/>
    </source>
</evidence>
<reference evidence="7 8" key="1">
    <citation type="submission" date="2018-05" db="EMBL/GenBank/DDBJ databases">
        <title>Vibrio limimaris sp. nov., isolated from marine sediment.</title>
        <authorList>
            <person name="Li C.-M."/>
        </authorList>
    </citation>
    <scope>NUCLEOTIDE SEQUENCE [LARGE SCALE GENOMIC DNA]</scope>
    <source>
        <strain evidence="7 8">E4404</strain>
    </source>
</reference>
<comment type="caution">
    <text evidence="7">The sequence shown here is derived from an EMBL/GenBank/DDBJ whole genome shotgun (WGS) entry which is preliminary data.</text>
</comment>
<organism evidence="7 8">
    <name type="scientific">Vibrio albus</name>
    <dbReference type="NCBI Taxonomy" id="2200953"/>
    <lineage>
        <taxon>Bacteria</taxon>
        <taxon>Pseudomonadati</taxon>
        <taxon>Pseudomonadota</taxon>
        <taxon>Gammaproteobacteria</taxon>
        <taxon>Vibrionales</taxon>
        <taxon>Vibrionaceae</taxon>
        <taxon>Vibrio</taxon>
    </lineage>
</organism>
<dbReference type="EMBL" id="QFWT01000002">
    <property type="protein sequence ID" value="PWI34294.1"/>
    <property type="molecule type" value="Genomic_DNA"/>
</dbReference>
<protein>
    <recommendedName>
        <fullName evidence="1">tRNA-uridine aminocarboxypropyltransferase</fullName>
        <ecNumber evidence="1">2.5.1.25</ecNumber>
    </recommendedName>
</protein>
<feature type="domain" description="DTW" evidence="6">
    <location>
        <begin position="7"/>
        <end position="201"/>
    </location>
</feature>
<keyword evidence="4" id="KW-0819">tRNA processing</keyword>
<evidence type="ECO:0000256" key="2">
    <source>
        <dbReference type="ARBA" id="ARBA00022679"/>
    </source>
</evidence>
<keyword evidence="3" id="KW-0949">S-adenosyl-L-methionine</keyword>
<dbReference type="AlphaFoldDB" id="A0A2U3BC41"/>
<sequence length="211" mass="24210">MSQSHSTSRYCQHCGKAKKACICQWIQPVDTDVELIILQHPTEVNRSKGTEKILTLSLKNSRCLVGENFTQHVELNQLLKDKNYRYLLLYPKEGAQPLERILKEQAFEADHRPWRVILLDGTWKKAFKMYQLSVNLHAIPAVTLPESLQGNYRIRKAPGENHLSTAEAGYYLLSALDKSGDFTPLIDAFERMIDFQIAQLPEGVYQSNYLD</sequence>